<dbReference type="NCBIfam" id="TIGR02595">
    <property type="entry name" value="PEP_CTERM"/>
    <property type="match status" value="1"/>
</dbReference>
<dbReference type="Proteomes" id="UP000233293">
    <property type="component" value="Unassembled WGS sequence"/>
</dbReference>
<dbReference type="RefSeq" id="WP_146002793.1">
    <property type="nucleotide sequence ID" value="NZ_PIUM01000022.1"/>
</dbReference>
<evidence type="ECO:0000313" key="2">
    <source>
        <dbReference type="EMBL" id="PKU23261.1"/>
    </source>
</evidence>
<accession>A0A2N3PS75</accession>
<organism evidence="2 3">
    <name type="scientific">Telmatospirillum siberiense</name>
    <dbReference type="NCBI Taxonomy" id="382514"/>
    <lineage>
        <taxon>Bacteria</taxon>
        <taxon>Pseudomonadati</taxon>
        <taxon>Pseudomonadota</taxon>
        <taxon>Alphaproteobacteria</taxon>
        <taxon>Rhodospirillales</taxon>
        <taxon>Rhodospirillaceae</taxon>
        <taxon>Telmatospirillum</taxon>
    </lineage>
</organism>
<protein>
    <recommendedName>
        <fullName evidence="4">PEP-CTERM protein-sorting domain-containing protein</fullName>
    </recommendedName>
</protein>
<evidence type="ECO:0000313" key="3">
    <source>
        <dbReference type="Proteomes" id="UP000233293"/>
    </source>
</evidence>
<keyword evidence="1" id="KW-1133">Transmembrane helix</keyword>
<feature type="transmembrane region" description="Helical" evidence="1">
    <location>
        <begin position="111"/>
        <end position="129"/>
    </location>
</feature>
<dbReference type="AlphaFoldDB" id="A0A2N3PS75"/>
<proteinExistence type="predicted"/>
<reference evidence="3" key="1">
    <citation type="submission" date="2017-12" db="EMBL/GenBank/DDBJ databases">
        <title>Draft genome sequence of Telmatospirillum siberiense 26-4b1T, an acidotolerant peatland alphaproteobacterium potentially involved in sulfur cycling.</title>
        <authorList>
            <person name="Hausmann B."/>
            <person name="Pjevac P."/>
            <person name="Schreck K."/>
            <person name="Herbold C.W."/>
            <person name="Daims H."/>
            <person name="Wagner M."/>
            <person name="Pester M."/>
            <person name="Loy A."/>
        </authorList>
    </citation>
    <scope>NUCLEOTIDE SEQUENCE [LARGE SCALE GENOMIC DNA]</scope>
    <source>
        <strain evidence="3">26-4b1</strain>
    </source>
</reference>
<keyword evidence="1" id="KW-0812">Transmembrane</keyword>
<dbReference type="EMBL" id="PIUM01000022">
    <property type="protein sequence ID" value="PKU23261.1"/>
    <property type="molecule type" value="Genomic_DNA"/>
</dbReference>
<evidence type="ECO:0000256" key="1">
    <source>
        <dbReference type="SAM" id="Phobius"/>
    </source>
</evidence>
<feature type="transmembrane region" description="Helical" evidence="1">
    <location>
        <begin position="7"/>
        <end position="28"/>
    </location>
</feature>
<evidence type="ECO:0008006" key="4">
    <source>
        <dbReference type="Google" id="ProtNLM"/>
    </source>
</evidence>
<name>A0A2N3PS75_9PROT</name>
<keyword evidence="1" id="KW-0472">Membrane</keyword>
<dbReference type="InterPro" id="IPR013424">
    <property type="entry name" value="Ice-binding_C"/>
</dbReference>
<gene>
    <name evidence="2" type="ORF">CWS72_17710</name>
</gene>
<keyword evidence="3" id="KW-1185">Reference proteome</keyword>
<sequence length="137" mass="14016">MDVFGEPVWALTASFVLSALTIGATYQLSFLQWGDNEPGGSYWGSVAANGKTVLTYSGTDRSAGTNAGITRTVEFIAVASSETITFAETGSSGGASPIISDIAVSTVPSPGTLSLFGSGLIGFAGLCSARRRRKAQP</sequence>
<comment type="caution">
    <text evidence="2">The sequence shown here is derived from an EMBL/GenBank/DDBJ whole genome shotgun (WGS) entry which is preliminary data.</text>
</comment>